<dbReference type="Gene3D" id="1.10.3680.10">
    <property type="entry name" value="TerB-like"/>
    <property type="match status" value="1"/>
</dbReference>
<evidence type="ECO:0000313" key="5">
    <source>
        <dbReference type="EMBL" id="CAG20007.1"/>
    </source>
</evidence>
<dbReference type="CDD" id="cd07176">
    <property type="entry name" value="terB"/>
    <property type="match status" value="1"/>
</dbReference>
<dbReference type="STRING" id="298386.PBPRA1596"/>
<dbReference type="InterPro" id="IPR007791">
    <property type="entry name" value="DjlA_N"/>
</dbReference>
<gene>
    <name evidence="5" type="ordered locus">PBPRA1596</name>
</gene>
<dbReference type="eggNOG" id="COG3793">
    <property type="taxonomic scope" value="Bacteria"/>
</dbReference>
<dbReference type="InterPro" id="IPR029024">
    <property type="entry name" value="TerB-like"/>
</dbReference>
<feature type="region of interest" description="Disordered" evidence="1">
    <location>
        <begin position="624"/>
        <end position="644"/>
    </location>
</feature>
<dbReference type="SUPFAM" id="SSF158682">
    <property type="entry name" value="TerB-like"/>
    <property type="match status" value="1"/>
</dbReference>
<dbReference type="RefSeq" id="WP_011218324.1">
    <property type="nucleotide sequence ID" value="NC_006370.1"/>
</dbReference>
<evidence type="ECO:0000259" key="4">
    <source>
        <dbReference type="Pfam" id="PF15615"/>
    </source>
</evidence>
<evidence type="ECO:0000259" key="2">
    <source>
        <dbReference type="Pfam" id="PF05099"/>
    </source>
</evidence>
<dbReference type="Pfam" id="PF05099">
    <property type="entry name" value="TerB"/>
    <property type="match status" value="1"/>
</dbReference>
<evidence type="ECO:0000313" key="6">
    <source>
        <dbReference type="Proteomes" id="UP000000593"/>
    </source>
</evidence>
<evidence type="ECO:0000256" key="1">
    <source>
        <dbReference type="SAM" id="MobiDB-lite"/>
    </source>
</evidence>
<organism evidence="5 6">
    <name type="scientific">Photobacterium profundum (strain SS9)</name>
    <dbReference type="NCBI Taxonomy" id="298386"/>
    <lineage>
        <taxon>Bacteria</taxon>
        <taxon>Pseudomonadati</taxon>
        <taxon>Pseudomonadota</taxon>
        <taxon>Gammaproteobacteria</taxon>
        <taxon>Vibrionales</taxon>
        <taxon>Vibrionaceae</taxon>
        <taxon>Photobacterium</taxon>
    </lineage>
</organism>
<feature type="domain" description="TerB-C" evidence="4">
    <location>
        <begin position="634"/>
        <end position="768"/>
    </location>
</feature>
<feature type="domain" description="TerB N-terminal" evidence="3">
    <location>
        <begin position="91"/>
        <end position="298"/>
    </location>
</feature>
<accession>Q6LRR9</accession>
<evidence type="ECO:0000259" key="3">
    <source>
        <dbReference type="Pfam" id="PF13208"/>
    </source>
</evidence>
<dbReference type="HOGENOM" id="CLU_013355_0_0_6"/>
<keyword evidence="6" id="KW-1185">Reference proteome</keyword>
<reference evidence="6" key="1">
    <citation type="journal article" date="2005" name="Science">
        <title>Life at depth: Photobacterium profundum genome sequence and expression analysis.</title>
        <authorList>
            <person name="Vezzi A."/>
            <person name="Campanaro S."/>
            <person name="D'Angelo M."/>
            <person name="Simonato F."/>
            <person name="Vitulo N."/>
            <person name="Lauro F.M."/>
            <person name="Cestaro A."/>
            <person name="Malacrida G."/>
            <person name="Simionati B."/>
            <person name="Cannata N."/>
            <person name="Romualdi C."/>
            <person name="Bartlett D.H."/>
            <person name="Valle G."/>
        </authorList>
    </citation>
    <scope>NUCLEOTIDE SEQUENCE [LARGE SCALE GENOMIC DNA]</scope>
    <source>
        <strain evidence="6">ATCC BAA-1253 / SS9</strain>
    </source>
</reference>
<feature type="compositionally biased region" description="Low complexity" evidence="1">
    <location>
        <begin position="624"/>
        <end position="640"/>
    </location>
</feature>
<dbReference type="AlphaFoldDB" id="Q6LRR9"/>
<dbReference type="InterPro" id="IPR025266">
    <property type="entry name" value="TerB_N"/>
</dbReference>
<feature type="domain" description="Co-chaperone DjlA N-terminal" evidence="2">
    <location>
        <begin position="508"/>
        <end position="611"/>
    </location>
</feature>
<dbReference type="EMBL" id="CR378668">
    <property type="protein sequence ID" value="CAG20007.1"/>
    <property type="molecule type" value="Genomic_DNA"/>
</dbReference>
<proteinExistence type="predicted"/>
<dbReference type="Proteomes" id="UP000000593">
    <property type="component" value="Chromosome 1"/>
</dbReference>
<dbReference type="InterPro" id="IPR028932">
    <property type="entry name" value="TerB-C"/>
</dbReference>
<evidence type="ECO:0008006" key="7">
    <source>
        <dbReference type="Google" id="ProtNLM"/>
    </source>
</evidence>
<name>Q6LRR9_PHOPR</name>
<sequence>MEFLLFLGGCYIIYVLFFKKQKNSKPMSNQPQKEKNNWDNFKIEASSQRTKPQKELNVNEELDDNLATFTISYGYEEEVSKNKTLGRWINSGESVVVNGLKITSGNFYFGGQLSSLDGYGTEASLIDDSLQVSSILTLDSHTFEDDSLGYWPKYISLSSRCRGVYLNWLASDRSKADMPIGYIFIYFYGLERRIVVDAIQGNVENFEYISLFDELQRLRAIYSHNRSFWNYSTRLLELMCLSKPDIVSFQENEFSPSNDSLLFKHNLATTVDGGEPIIAELALAWVKFYPEYNLRTPARRCDVEFAKLFKLRYTAKFGDGLVVKPNKTRLKIEYLAASSSIRGVNIEQQDLPDPSVLKAPVKKLIAVADSCTDDLDAYSRYLGKKGTSKNDVAAVMLLPEELANAESSSVIGGFKDWADNNISANNGLVTVADFWKHTGTPLPAKINKKETELIQNLAQKAGYGIAPDSRYHNAKPTPEGVLVLFPEGYGDFFEPSKAFNDVGMALRLGSMVANIDSDVDESELNMLHQLITHNIKLSPTEKSSLNAYLTWRLNTPANMTGLKARLEKLGDKEKAAVSLILVGVSLADGKIDPAEIKQLEKLYIALGLDRSLVTSDIHRLSSSKTTTQITPTSTTSTMSTVQGQDKPSFELDEDILALHESETKDVQSMLGAIFVDEELESLNEKQVESSSGQSVDGLEASHYELYQSLISKEKWARKEVTVLCQKLGLMIDGAIETINDWSFDKVDAPVLDDDDDIYVDLEVVEELEG</sequence>
<dbReference type="KEGG" id="ppr:PBPRA1596"/>
<protein>
    <recommendedName>
        <fullName evidence="7">ATPase</fullName>
    </recommendedName>
</protein>
<dbReference type="Pfam" id="PF13208">
    <property type="entry name" value="TerB_N"/>
    <property type="match status" value="1"/>
</dbReference>
<dbReference type="Pfam" id="PF15615">
    <property type="entry name" value="TerB_C"/>
    <property type="match status" value="1"/>
</dbReference>